<evidence type="ECO:0000256" key="5">
    <source>
        <dbReference type="ARBA" id="ARBA00023012"/>
    </source>
</evidence>
<dbReference type="Pfam" id="PF02518">
    <property type="entry name" value="HATPase_c"/>
    <property type="match status" value="1"/>
</dbReference>
<proteinExistence type="predicted"/>
<protein>
    <recommendedName>
        <fullName evidence="2">histidine kinase</fullName>
        <ecNumber evidence="2">2.7.13.3</ecNumber>
    </recommendedName>
</protein>
<feature type="transmembrane region" description="Helical" evidence="7">
    <location>
        <begin position="171"/>
        <end position="193"/>
    </location>
</feature>
<reference evidence="9 10" key="1">
    <citation type="journal article" date="2015" name="Stand. Genomic Sci.">
        <title>Genomic Encyclopedia of Bacterial and Archaeal Type Strains, Phase III: the genomes of soil and plant-associated and newly described type strains.</title>
        <authorList>
            <person name="Whitman W.B."/>
            <person name="Woyke T."/>
            <person name="Klenk H.P."/>
            <person name="Zhou Y."/>
            <person name="Lilburn T.G."/>
            <person name="Beck B.J."/>
            <person name="De Vos P."/>
            <person name="Vandamme P."/>
            <person name="Eisen J.A."/>
            <person name="Garrity G."/>
            <person name="Hugenholtz P."/>
            <person name="Kyrpides N.C."/>
        </authorList>
    </citation>
    <scope>NUCLEOTIDE SEQUENCE [LARGE SCALE GENOMIC DNA]</scope>
    <source>
        <strain evidence="9 10">VKM Ac-2538</strain>
    </source>
</reference>
<evidence type="ECO:0000256" key="7">
    <source>
        <dbReference type="SAM" id="Phobius"/>
    </source>
</evidence>
<dbReference type="RefSeq" id="WP_132187990.1">
    <property type="nucleotide sequence ID" value="NZ_SLWM01000002.1"/>
</dbReference>
<feature type="transmembrane region" description="Helical" evidence="7">
    <location>
        <begin position="30"/>
        <end position="50"/>
    </location>
</feature>
<evidence type="ECO:0000256" key="2">
    <source>
        <dbReference type="ARBA" id="ARBA00012438"/>
    </source>
</evidence>
<evidence type="ECO:0000313" key="10">
    <source>
        <dbReference type="Proteomes" id="UP000295818"/>
    </source>
</evidence>
<dbReference type="SUPFAM" id="SSF55874">
    <property type="entry name" value="ATPase domain of HSP90 chaperone/DNA topoisomerase II/histidine kinase"/>
    <property type="match status" value="1"/>
</dbReference>
<keyword evidence="5" id="KW-0902">Two-component regulatory system</keyword>
<dbReference type="Proteomes" id="UP000295818">
    <property type="component" value="Unassembled WGS sequence"/>
</dbReference>
<gene>
    <name evidence="9" type="ORF">EV644_102379</name>
</gene>
<feature type="domain" description="Histidine kinase/HSP90-like ATPase" evidence="8">
    <location>
        <begin position="421"/>
        <end position="507"/>
    </location>
</feature>
<accession>A0ABY2BSR5</accession>
<sequence>MVRFAVGVMAGGVLAWLAARADASAGVTGWRTALDVGVGLAFLAASAVPVGQARQRVLAAAVGVAWLFGSVVPQTRSVHQGLLVIALLAFPAGRIRHRPAWLLVVLSAVVMLGVVPQLGVALLLFLTGLVSLARGKARRYPALAAWSVAAALVVSWSVPRLPSLLDPAVALSAYEAVLILVAASLPAAAWFVAQARRRLADEVLSARPLTGLDGLAAVLAETLDDPGLRVYRWLDASTGYADADGIAATSGLQQLRVDDADGPVALIEHDAPALQDPPTARAVQAAVRLAVVNLRLRELQLTQLRELEAARARVVAAADDQRASVATDLRQKVTVLLRDAQAELSAARRRGLAPDAASALDLVDASLAAAIEEIGDLVAGIPPAQLGNGLLESALQGVAHRGPLTVSVEYDSAAAADPAVEAALYYVCSEALANVVKHAGVEHASITVTRQGSMVRAVIADDGRGGADPDGSGLTGLKDRLAAYDGRLRVVSEPGAGTTLTATIPLSRSSATARGGTADSSSRSRSH</sequence>
<dbReference type="PANTHER" id="PTHR24421:SF10">
    <property type="entry name" value="NITRATE_NITRITE SENSOR PROTEIN NARQ"/>
    <property type="match status" value="1"/>
</dbReference>
<feature type="transmembrane region" description="Helical" evidence="7">
    <location>
        <begin position="140"/>
        <end position="159"/>
    </location>
</feature>
<dbReference type="CDD" id="cd16917">
    <property type="entry name" value="HATPase_UhpB-NarQ-NarX-like"/>
    <property type="match status" value="1"/>
</dbReference>
<dbReference type="InterPro" id="IPR003594">
    <property type="entry name" value="HATPase_dom"/>
</dbReference>
<evidence type="ECO:0000313" key="9">
    <source>
        <dbReference type="EMBL" id="TCO29659.1"/>
    </source>
</evidence>
<keyword evidence="3" id="KW-0808">Transferase</keyword>
<evidence type="ECO:0000256" key="6">
    <source>
        <dbReference type="SAM" id="MobiDB-lite"/>
    </source>
</evidence>
<keyword evidence="7" id="KW-0472">Membrane</keyword>
<comment type="catalytic activity">
    <reaction evidence="1">
        <text>ATP + protein L-histidine = ADP + protein N-phospho-L-histidine.</text>
        <dbReference type="EC" id="2.7.13.3"/>
    </reaction>
</comment>
<evidence type="ECO:0000259" key="8">
    <source>
        <dbReference type="Pfam" id="PF02518"/>
    </source>
</evidence>
<dbReference type="EC" id="2.7.13.3" evidence="2"/>
<keyword evidence="4" id="KW-0418">Kinase</keyword>
<dbReference type="InterPro" id="IPR050482">
    <property type="entry name" value="Sensor_HK_TwoCompSys"/>
</dbReference>
<organism evidence="9 10">
    <name type="scientific">Kribbella orskensis</name>
    <dbReference type="NCBI Taxonomy" id="2512216"/>
    <lineage>
        <taxon>Bacteria</taxon>
        <taxon>Bacillati</taxon>
        <taxon>Actinomycetota</taxon>
        <taxon>Actinomycetes</taxon>
        <taxon>Propionibacteriales</taxon>
        <taxon>Kribbellaceae</taxon>
        <taxon>Kribbella</taxon>
    </lineage>
</organism>
<keyword evidence="10" id="KW-1185">Reference proteome</keyword>
<keyword evidence="7" id="KW-0812">Transmembrane</keyword>
<feature type="region of interest" description="Disordered" evidence="6">
    <location>
        <begin position="505"/>
        <end position="527"/>
    </location>
</feature>
<dbReference type="Gene3D" id="3.30.565.10">
    <property type="entry name" value="Histidine kinase-like ATPase, C-terminal domain"/>
    <property type="match status" value="1"/>
</dbReference>
<name>A0ABY2BSR5_9ACTN</name>
<dbReference type="PANTHER" id="PTHR24421">
    <property type="entry name" value="NITRATE/NITRITE SENSOR PROTEIN NARX-RELATED"/>
    <property type="match status" value="1"/>
</dbReference>
<evidence type="ECO:0000256" key="3">
    <source>
        <dbReference type="ARBA" id="ARBA00022679"/>
    </source>
</evidence>
<keyword evidence="7" id="KW-1133">Transmembrane helix</keyword>
<evidence type="ECO:0000256" key="1">
    <source>
        <dbReference type="ARBA" id="ARBA00000085"/>
    </source>
</evidence>
<feature type="transmembrane region" description="Helical" evidence="7">
    <location>
        <begin position="100"/>
        <end position="133"/>
    </location>
</feature>
<evidence type="ECO:0000256" key="4">
    <source>
        <dbReference type="ARBA" id="ARBA00022777"/>
    </source>
</evidence>
<comment type="caution">
    <text evidence="9">The sequence shown here is derived from an EMBL/GenBank/DDBJ whole genome shotgun (WGS) entry which is preliminary data.</text>
</comment>
<dbReference type="InterPro" id="IPR036890">
    <property type="entry name" value="HATPase_C_sf"/>
</dbReference>
<dbReference type="EMBL" id="SLWM01000002">
    <property type="protein sequence ID" value="TCO29659.1"/>
    <property type="molecule type" value="Genomic_DNA"/>
</dbReference>